<keyword evidence="4" id="KW-0238">DNA-binding</keyword>
<proteinExistence type="predicted"/>
<dbReference type="Pfam" id="PF01230">
    <property type="entry name" value="HIT"/>
    <property type="match status" value="1"/>
</dbReference>
<evidence type="ECO:0000256" key="1">
    <source>
        <dbReference type="ARBA" id="ARBA00004123"/>
    </source>
</evidence>
<dbReference type="PANTHER" id="PTHR12486">
    <property type="entry name" value="APRATAXIN-RELATED"/>
    <property type="match status" value="1"/>
</dbReference>
<name>A0A4Q1BUB6_TREME</name>
<dbReference type="InterPro" id="IPR011146">
    <property type="entry name" value="HIT-like"/>
</dbReference>
<reference evidence="9 10" key="1">
    <citation type="submission" date="2016-06" db="EMBL/GenBank/DDBJ databases">
        <title>Evolution of pathogenesis and genome organization in the Tremellales.</title>
        <authorList>
            <person name="Cuomo C."/>
            <person name="Litvintseva A."/>
            <person name="Heitman J."/>
            <person name="Chen Y."/>
            <person name="Sun S."/>
            <person name="Springer D."/>
            <person name="Dromer F."/>
            <person name="Young S."/>
            <person name="Zeng Q."/>
            <person name="Chapman S."/>
            <person name="Gujja S."/>
            <person name="Saif S."/>
            <person name="Birren B."/>
        </authorList>
    </citation>
    <scope>NUCLEOTIDE SEQUENCE [LARGE SCALE GENOMIC DNA]</scope>
    <source>
        <strain evidence="9 10">ATCC 28783</strain>
    </source>
</reference>
<evidence type="ECO:0000256" key="2">
    <source>
        <dbReference type="ARBA" id="ARBA00022723"/>
    </source>
</evidence>
<dbReference type="FunCoup" id="A0A4Q1BUB6">
    <property type="interactions" value="371"/>
</dbReference>
<keyword evidence="2" id="KW-0479">Metal-binding</keyword>
<dbReference type="GO" id="GO:0005634">
    <property type="term" value="C:nucleus"/>
    <property type="evidence" value="ECO:0007669"/>
    <property type="project" value="UniProtKB-SubCell"/>
</dbReference>
<dbReference type="GO" id="GO:0000012">
    <property type="term" value="P:single strand break repair"/>
    <property type="evidence" value="ECO:0007669"/>
    <property type="project" value="TreeGrafter"/>
</dbReference>
<evidence type="ECO:0000259" key="7">
    <source>
        <dbReference type="Pfam" id="PF01230"/>
    </source>
</evidence>
<evidence type="ECO:0000256" key="3">
    <source>
        <dbReference type="ARBA" id="ARBA00022833"/>
    </source>
</evidence>
<evidence type="ECO:0000259" key="8">
    <source>
        <dbReference type="Pfam" id="PF16278"/>
    </source>
</evidence>
<evidence type="ECO:0000256" key="5">
    <source>
        <dbReference type="ARBA" id="ARBA00023242"/>
    </source>
</evidence>
<dbReference type="GO" id="GO:0030983">
    <property type="term" value="F:mismatched DNA binding"/>
    <property type="evidence" value="ECO:0007669"/>
    <property type="project" value="TreeGrafter"/>
</dbReference>
<comment type="subcellular location">
    <subcellularLocation>
        <location evidence="1">Nucleus</location>
    </subcellularLocation>
</comment>
<dbReference type="VEuPathDB" id="FungiDB:TREMEDRAFT_59866"/>
<organism evidence="9 10">
    <name type="scientific">Tremella mesenterica</name>
    <name type="common">Jelly fungus</name>
    <dbReference type="NCBI Taxonomy" id="5217"/>
    <lineage>
        <taxon>Eukaryota</taxon>
        <taxon>Fungi</taxon>
        <taxon>Dikarya</taxon>
        <taxon>Basidiomycota</taxon>
        <taxon>Agaricomycotina</taxon>
        <taxon>Tremellomycetes</taxon>
        <taxon>Tremellales</taxon>
        <taxon>Tremellaceae</taxon>
        <taxon>Tremella</taxon>
    </lineage>
</organism>
<dbReference type="Pfam" id="PF16278">
    <property type="entry name" value="zf-C2HE"/>
    <property type="match status" value="1"/>
</dbReference>
<dbReference type="GO" id="GO:0003725">
    <property type="term" value="F:double-stranded RNA binding"/>
    <property type="evidence" value="ECO:0007669"/>
    <property type="project" value="TreeGrafter"/>
</dbReference>
<feature type="compositionally biased region" description="Basic and acidic residues" evidence="6">
    <location>
        <begin position="231"/>
        <end position="245"/>
    </location>
</feature>
<evidence type="ECO:0000256" key="6">
    <source>
        <dbReference type="SAM" id="MobiDB-lite"/>
    </source>
</evidence>
<dbReference type="SUPFAM" id="SSF54197">
    <property type="entry name" value="HIT-like"/>
    <property type="match status" value="1"/>
</dbReference>
<dbReference type="InParanoid" id="A0A4Q1BUB6"/>
<feature type="domain" description="Aprataxin C2HE/C2H2/C2HC zinc finger" evidence="8">
    <location>
        <begin position="165"/>
        <end position="225"/>
    </location>
</feature>
<dbReference type="GO" id="GO:0046872">
    <property type="term" value="F:metal ion binding"/>
    <property type="evidence" value="ECO:0007669"/>
    <property type="project" value="UniProtKB-KW"/>
</dbReference>
<keyword evidence="3" id="KW-0862">Zinc</keyword>
<keyword evidence="10" id="KW-1185">Reference proteome</keyword>
<keyword evidence="5" id="KW-0539">Nucleus</keyword>
<dbReference type="GO" id="GO:0003697">
    <property type="term" value="F:single-stranded DNA binding"/>
    <property type="evidence" value="ECO:0007669"/>
    <property type="project" value="TreeGrafter"/>
</dbReference>
<protein>
    <submittedName>
        <fullName evidence="9">Uncharacterized protein</fullName>
    </submittedName>
</protein>
<feature type="region of interest" description="Disordered" evidence="6">
    <location>
        <begin position="231"/>
        <end position="251"/>
    </location>
</feature>
<evidence type="ECO:0000256" key="4">
    <source>
        <dbReference type="ARBA" id="ARBA00023125"/>
    </source>
</evidence>
<dbReference type="InterPro" id="IPR036265">
    <property type="entry name" value="HIT-like_sf"/>
</dbReference>
<dbReference type="Proteomes" id="UP000289152">
    <property type="component" value="Unassembled WGS sequence"/>
</dbReference>
<dbReference type="Gene3D" id="3.30.428.10">
    <property type="entry name" value="HIT-like"/>
    <property type="match status" value="1"/>
</dbReference>
<dbReference type="EMBL" id="SDIL01000007">
    <property type="protein sequence ID" value="RXK41572.1"/>
    <property type="molecule type" value="Genomic_DNA"/>
</dbReference>
<dbReference type="OrthoDB" id="3512845at2759"/>
<dbReference type="PANTHER" id="PTHR12486:SF4">
    <property type="entry name" value="APRATAXIN"/>
    <property type="match status" value="1"/>
</dbReference>
<dbReference type="STRING" id="5217.A0A4Q1BUB6"/>
<gene>
    <name evidence="9" type="ORF">M231_01071</name>
</gene>
<sequence length="251" mass="29183">MSKKTSNFPLQILREYAKVRSPARNIPPSVLLSHTPYVMSIHDAYPKSKYHFLILPRFPYPPEADLERDKSILPLGVFDSLETFLMKGGEHRWTVLQQMVNMARDVEEMIRDEMFKTEGFTWKIYMGFHAVPSMNHLHLHVISDDHLSPHFKTKKHHNSFRPDLGFFVPLASVEGWIKMGDEESIRRHELNSSEILLSSPLSCFRCDESFGNMPELKRHLEGEFQARKKKALKEIETTGRQRDSDVSSEES</sequence>
<evidence type="ECO:0000313" key="9">
    <source>
        <dbReference type="EMBL" id="RXK41572.1"/>
    </source>
</evidence>
<dbReference type="GO" id="GO:0033699">
    <property type="term" value="F:DNA 5'-adenosine monophosphate hydrolase activity"/>
    <property type="evidence" value="ECO:0007669"/>
    <property type="project" value="TreeGrafter"/>
</dbReference>
<evidence type="ECO:0000313" key="10">
    <source>
        <dbReference type="Proteomes" id="UP000289152"/>
    </source>
</evidence>
<dbReference type="AlphaFoldDB" id="A0A4Q1BUB6"/>
<accession>A0A4Q1BUB6</accession>
<dbReference type="InterPro" id="IPR032566">
    <property type="entry name" value="Znf-C2HE"/>
</dbReference>
<dbReference type="GO" id="GO:1990165">
    <property type="term" value="F:single-strand break-containing DNA binding"/>
    <property type="evidence" value="ECO:0007669"/>
    <property type="project" value="TreeGrafter"/>
</dbReference>
<comment type="caution">
    <text evidence="9">The sequence shown here is derived from an EMBL/GenBank/DDBJ whole genome shotgun (WGS) entry which is preliminary data.</text>
</comment>
<feature type="domain" description="HIT" evidence="7">
    <location>
        <begin position="28"/>
        <end position="146"/>
    </location>
</feature>